<proteinExistence type="predicted"/>
<dbReference type="PhylomeDB" id="T1IRA9"/>
<evidence type="ECO:0008006" key="4">
    <source>
        <dbReference type="Google" id="ProtNLM"/>
    </source>
</evidence>
<keyword evidence="3" id="KW-1185">Reference proteome</keyword>
<feature type="coiled-coil region" evidence="1">
    <location>
        <begin position="107"/>
        <end position="141"/>
    </location>
</feature>
<dbReference type="Proteomes" id="UP000014500">
    <property type="component" value="Unassembled WGS sequence"/>
</dbReference>
<reference evidence="2" key="2">
    <citation type="submission" date="2015-02" db="UniProtKB">
        <authorList>
            <consortium name="EnsemblMetazoa"/>
        </authorList>
    </citation>
    <scope>IDENTIFICATION</scope>
</reference>
<evidence type="ECO:0000313" key="3">
    <source>
        <dbReference type="Proteomes" id="UP000014500"/>
    </source>
</evidence>
<accession>T1IRA9</accession>
<dbReference type="AlphaFoldDB" id="T1IRA9"/>
<sequence>METDIHAQECAPNLRRCKFSSIGCQYQGTQLDVEKHESGNFHADLVIKLFLNLQTESNNASMLARLSFELLSLKDDNARRISSARGECDLKKAACNQDINSQQSECSILMKAKLDKLEETVKRQEIELSSCKQHLTDLELKQTKLMAENPQLEHNYATEQIK</sequence>
<dbReference type="HOGENOM" id="CLU_1637538_0_0_1"/>
<reference evidence="3" key="1">
    <citation type="submission" date="2011-05" db="EMBL/GenBank/DDBJ databases">
        <authorList>
            <person name="Richards S.R."/>
            <person name="Qu J."/>
            <person name="Jiang H."/>
            <person name="Jhangiani S.N."/>
            <person name="Agravi P."/>
            <person name="Goodspeed R."/>
            <person name="Gross S."/>
            <person name="Mandapat C."/>
            <person name="Jackson L."/>
            <person name="Mathew T."/>
            <person name="Pu L."/>
            <person name="Thornton R."/>
            <person name="Saada N."/>
            <person name="Wilczek-Boney K.B."/>
            <person name="Lee S."/>
            <person name="Kovar C."/>
            <person name="Wu Y."/>
            <person name="Scherer S.E."/>
            <person name="Worley K.C."/>
            <person name="Muzny D.M."/>
            <person name="Gibbs R."/>
        </authorList>
    </citation>
    <scope>NUCLEOTIDE SEQUENCE</scope>
    <source>
        <strain evidence="3">Brora</strain>
    </source>
</reference>
<dbReference type="eggNOG" id="KOG0297">
    <property type="taxonomic scope" value="Eukaryota"/>
</dbReference>
<protein>
    <recommendedName>
        <fullName evidence="4">TRAF-type domain-containing protein</fullName>
    </recommendedName>
</protein>
<evidence type="ECO:0000256" key="1">
    <source>
        <dbReference type="SAM" id="Coils"/>
    </source>
</evidence>
<dbReference type="EnsemblMetazoa" id="SMAR003595-RA">
    <property type="protein sequence ID" value="SMAR003595-PA"/>
    <property type="gene ID" value="SMAR003595"/>
</dbReference>
<evidence type="ECO:0000313" key="2">
    <source>
        <dbReference type="EnsemblMetazoa" id="SMAR003595-PA"/>
    </source>
</evidence>
<organism evidence="2 3">
    <name type="scientific">Strigamia maritima</name>
    <name type="common">European centipede</name>
    <name type="synonym">Geophilus maritimus</name>
    <dbReference type="NCBI Taxonomy" id="126957"/>
    <lineage>
        <taxon>Eukaryota</taxon>
        <taxon>Metazoa</taxon>
        <taxon>Ecdysozoa</taxon>
        <taxon>Arthropoda</taxon>
        <taxon>Myriapoda</taxon>
        <taxon>Chilopoda</taxon>
        <taxon>Pleurostigmophora</taxon>
        <taxon>Geophilomorpha</taxon>
        <taxon>Linotaeniidae</taxon>
        <taxon>Strigamia</taxon>
    </lineage>
</organism>
<name>T1IRA9_STRMM</name>
<keyword evidence="1" id="KW-0175">Coiled coil</keyword>
<dbReference type="EMBL" id="JH431344">
    <property type="status" value="NOT_ANNOTATED_CDS"/>
    <property type="molecule type" value="Genomic_DNA"/>
</dbReference>